<dbReference type="AlphaFoldDB" id="A0A9D4NEB9"/>
<reference evidence="1" key="2">
    <citation type="submission" date="2020-11" db="EMBL/GenBank/DDBJ databases">
        <authorList>
            <person name="McCartney M.A."/>
            <person name="Auch B."/>
            <person name="Kono T."/>
            <person name="Mallez S."/>
            <person name="Becker A."/>
            <person name="Gohl D.M."/>
            <person name="Silverstein K.A.T."/>
            <person name="Koren S."/>
            <person name="Bechman K.B."/>
            <person name="Herman A."/>
            <person name="Abrahante J.E."/>
            <person name="Garbe J."/>
        </authorList>
    </citation>
    <scope>NUCLEOTIDE SEQUENCE</scope>
    <source>
        <strain evidence="1">Duluth1</strain>
        <tissue evidence="1">Whole animal</tissue>
    </source>
</reference>
<dbReference type="Proteomes" id="UP000828390">
    <property type="component" value="Unassembled WGS sequence"/>
</dbReference>
<evidence type="ECO:0000313" key="1">
    <source>
        <dbReference type="EMBL" id="KAH3892840.1"/>
    </source>
</evidence>
<organism evidence="1 2">
    <name type="scientific">Dreissena polymorpha</name>
    <name type="common">Zebra mussel</name>
    <name type="synonym">Mytilus polymorpha</name>
    <dbReference type="NCBI Taxonomy" id="45954"/>
    <lineage>
        <taxon>Eukaryota</taxon>
        <taxon>Metazoa</taxon>
        <taxon>Spiralia</taxon>
        <taxon>Lophotrochozoa</taxon>
        <taxon>Mollusca</taxon>
        <taxon>Bivalvia</taxon>
        <taxon>Autobranchia</taxon>
        <taxon>Heteroconchia</taxon>
        <taxon>Euheterodonta</taxon>
        <taxon>Imparidentia</taxon>
        <taxon>Neoheterodontei</taxon>
        <taxon>Myida</taxon>
        <taxon>Dreissenoidea</taxon>
        <taxon>Dreissenidae</taxon>
        <taxon>Dreissena</taxon>
    </lineage>
</organism>
<sequence>MRNDLEVKSACISAREKTNVHFLLLSSIRLHALSATVINISNCKGAFICDSGRRKWRWYRSV</sequence>
<reference evidence="1" key="1">
    <citation type="journal article" date="2019" name="bioRxiv">
        <title>The Genome of the Zebra Mussel, Dreissena polymorpha: A Resource for Invasive Species Research.</title>
        <authorList>
            <person name="McCartney M.A."/>
            <person name="Auch B."/>
            <person name="Kono T."/>
            <person name="Mallez S."/>
            <person name="Zhang Y."/>
            <person name="Obille A."/>
            <person name="Becker A."/>
            <person name="Abrahante J.E."/>
            <person name="Garbe J."/>
            <person name="Badalamenti J.P."/>
            <person name="Herman A."/>
            <person name="Mangelson H."/>
            <person name="Liachko I."/>
            <person name="Sullivan S."/>
            <person name="Sone E.D."/>
            <person name="Koren S."/>
            <person name="Silverstein K.A.T."/>
            <person name="Beckman K.B."/>
            <person name="Gohl D.M."/>
        </authorList>
    </citation>
    <scope>NUCLEOTIDE SEQUENCE</scope>
    <source>
        <strain evidence="1">Duluth1</strain>
        <tissue evidence="1">Whole animal</tissue>
    </source>
</reference>
<evidence type="ECO:0000313" key="2">
    <source>
        <dbReference type="Proteomes" id="UP000828390"/>
    </source>
</evidence>
<accession>A0A9D4NEB9</accession>
<proteinExistence type="predicted"/>
<protein>
    <submittedName>
        <fullName evidence="1">Uncharacterized protein</fullName>
    </submittedName>
</protein>
<gene>
    <name evidence="1" type="ORF">DPMN_016973</name>
</gene>
<keyword evidence="2" id="KW-1185">Reference proteome</keyword>
<dbReference type="EMBL" id="JAIWYP010000001">
    <property type="protein sequence ID" value="KAH3892840.1"/>
    <property type="molecule type" value="Genomic_DNA"/>
</dbReference>
<name>A0A9D4NEB9_DREPO</name>
<comment type="caution">
    <text evidence="1">The sequence shown here is derived from an EMBL/GenBank/DDBJ whole genome shotgun (WGS) entry which is preliminary data.</text>
</comment>